<gene>
    <name evidence="1" type="ORF">ARMGADRAFT_218452</name>
</gene>
<reference evidence="2" key="1">
    <citation type="journal article" date="2017" name="Nat. Ecol. Evol.">
        <title>Genome expansion and lineage-specific genetic innovations in the forest pathogenic fungi Armillaria.</title>
        <authorList>
            <person name="Sipos G."/>
            <person name="Prasanna A.N."/>
            <person name="Walter M.C."/>
            <person name="O'Connor E."/>
            <person name="Balint B."/>
            <person name="Krizsan K."/>
            <person name="Kiss B."/>
            <person name="Hess J."/>
            <person name="Varga T."/>
            <person name="Slot J."/>
            <person name="Riley R."/>
            <person name="Boka B."/>
            <person name="Rigling D."/>
            <person name="Barry K."/>
            <person name="Lee J."/>
            <person name="Mihaltcheva S."/>
            <person name="LaButti K."/>
            <person name="Lipzen A."/>
            <person name="Waldron R."/>
            <person name="Moloney N.M."/>
            <person name="Sperisen C."/>
            <person name="Kredics L."/>
            <person name="Vagvoelgyi C."/>
            <person name="Patrignani A."/>
            <person name="Fitzpatrick D."/>
            <person name="Nagy I."/>
            <person name="Doyle S."/>
            <person name="Anderson J.B."/>
            <person name="Grigoriev I.V."/>
            <person name="Gueldener U."/>
            <person name="Muensterkoetter M."/>
            <person name="Nagy L.G."/>
        </authorList>
    </citation>
    <scope>NUCLEOTIDE SEQUENCE [LARGE SCALE GENOMIC DNA]</scope>
    <source>
        <strain evidence="2">Ar21-2</strain>
    </source>
</reference>
<evidence type="ECO:0000313" key="2">
    <source>
        <dbReference type="Proteomes" id="UP000217790"/>
    </source>
</evidence>
<dbReference type="EMBL" id="KZ293662">
    <property type="protein sequence ID" value="PBK91170.1"/>
    <property type="molecule type" value="Genomic_DNA"/>
</dbReference>
<dbReference type="InParanoid" id="A0A2H3DAP5"/>
<dbReference type="Proteomes" id="UP000217790">
    <property type="component" value="Unassembled WGS sequence"/>
</dbReference>
<protein>
    <submittedName>
        <fullName evidence="1">Uncharacterized protein</fullName>
    </submittedName>
</protein>
<sequence length="141" mass="15753">MDTVIFTIISATNGMQTHQNVPDSRFLNIWDIVKAQMRRMLSNKPIPDLLECGTNISLSMLGVLCKFRNGIRHWRVVGRLSLTGDVVQGPWESRGVEHVGGLPRMRSRTQGICRTCAVACRLCLQLLAYSLTVRGALVDDE</sequence>
<keyword evidence="2" id="KW-1185">Reference proteome</keyword>
<evidence type="ECO:0000313" key="1">
    <source>
        <dbReference type="EMBL" id="PBK91170.1"/>
    </source>
</evidence>
<proteinExistence type="predicted"/>
<accession>A0A2H3DAP5</accession>
<dbReference type="AlphaFoldDB" id="A0A2H3DAP5"/>
<organism evidence="1 2">
    <name type="scientific">Armillaria gallica</name>
    <name type="common">Bulbous honey fungus</name>
    <name type="synonym">Armillaria bulbosa</name>
    <dbReference type="NCBI Taxonomy" id="47427"/>
    <lineage>
        <taxon>Eukaryota</taxon>
        <taxon>Fungi</taxon>
        <taxon>Dikarya</taxon>
        <taxon>Basidiomycota</taxon>
        <taxon>Agaricomycotina</taxon>
        <taxon>Agaricomycetes</taxon>
        <taxon>Agaricomycetidae</taxon>
        <taxon>Agaricales</taxon>
        <taxon>Marasmiineae</taxon>
        <taxon>Physalacriaceae</taxon>
        <taxon>Armillaria</taxon>
    </lineage>
</organism>
<name>A0A2H3DAP5_ARMGA</name>